<accession>A0A2A4G6X6</accession>
<proteinExistence type="predicted"/>
<dbReference type="Gene3D" id="3.60.10.10">
    <property type="entry name" value="Endonuclease/exonuclease/phosphatase"/>
    <property type="match status" value="1"/>
</dbReference>
<dbReference type="AlphaFoldDB" id="A0A2A4G6X6"/>
<evidence type="ECO:0000259" key="1">
    <source>
        <dbReference type="Pfam" id="PF03372"/>
    </source>
</evidence>
<dbReference type="GO" id="GO:0003824">
    <property type="term" value="F:catalytic activity"/>
    <property type="evidence" value="ECO:0007669"/>
    <property type="project" value="InterPro"/>
</dbReference>
<comment type="caution">
    <text evidence="2">The sequence shown here is derived from an EMBL/GenBank/DDBJ whole genome shotgun (WGS) entry which is preliminary data.</text>
</comment>
<evidence type="ECO:0000313" key="2">
    <source>
        <dbReference type="EMBL" id="PCE63736.1"/>
    </source>
</evidence>
<dbReference type="RefSeq" id="WP_097442452.1">
    <property type="nucleotide sequence ID" value="NZ_NBWU01000004.1"/>
</dbReference>
<dbReference type="InterPro" id="IPR005135">
    <property type="entry name" value="Endo/exonuclease/phosphatase"/>
</dbReference>
<evidence type="ECO:0000313" key="3">
    <source>
        <dbReference type="Proteomes" id="UP000219559"/>
    </source>
</evidence>
<organism evidence="2 3">
    <name type="scientific">Sediminicola luteus</name>
    <dbReference type="NCBI Taxonomy" id="319238"/>
    <lineage>
        <taxon>Bacteria</taxon>
        <taxon>Pseudomonadati</taxon>
        <taxon>Bacteroidota</taxon>
        <taxon>Flavobacteriia</taxon>
        <taxon>Flavobacteriales</taxon>
        <taxon>Flavobacteriaceae</taxon>
        <taxon>Sediminicola</taxon>
    </lineage>
</organism>
<dbReference type="SUPFAM" id="SSF56219">
    <property type="entry name" value="DNase I-like"/>
    <property type="match status" value="1"/>
</dbReference>
<dbReference type="InterPro" id="IPR036691">
    <property type="entry name" value="Endo/exonu/phosph_ase_sf"/>
</dbReference>
<keyword evidence="3" id="KW-1185">Reference proteome</keyword>
<dbReference type="PANTHER" id="PTHR41349">
    <property type="match status" value="1"/>
</dbReference>
<protein>
    <recommendedName>
        <fullName evidence="1">Endonuclease/exonuclease/phosphatase domain-containing protein</fullName>
    </recommendedName>
</protein>
<reference evidence="2 3" key="1">
    <citation type="submission" date="2017-04" db="EMBL/GenBank/DDBJ databases">
        <title>A new member of the family Flavobacteriaceae isolated from ascidians.</title>
        <authorList>
            <person name="Chen L."/>
        </authorList>
    </citation>
    <scope>NUCLEOTIDE SEQUENCE [LARGE SCALE GENOMIC DNA]</scope>
    <source>
        <strain evidence="2 3">HQA918</strain>
    </source>
</reference>
<name>A0A2A4G6X6_9FLAO</name>
<gene>
    <name evidence="2" type="ORF">B7P33_10695</name>
</gene>
<sequence length="347" mass="39757">MKTLTFNKNTLCIQLLLTIGFLIGWPDYTHISAQSQQKQAVELKVMTWNIWGKLNLEPKYEIEGVSARQRVIDIIKHSGADIVTMTEAYGSAADIAKSLGFYYYTPKPDANLCIFSRYELVDFGTLHGLSPFSFIAASVNLPNGSKVRVYNIWLTSEGRHIVEIKNKKVSDSVFNAGDTVRYHHLKQLLDHKEFKEDWQRRDMVPLIVAGDFNCVSHLDYTEATRKRKLNYGRILEAETSMAMADLGFRDTYRSVHPVINEDNLGYTWTTVGTDYTYVSGEGFMPVAEHPSPEYQNPYTRIDYIFATGTKIQVMESRTITRHFQDNTQRFPLFPSDHGAVLTHFRVE</sequence>
<dbReference type="EMBL" id="NBWU01000004">
    <property type="protein sequence ID" value="PCE63736.1"/>
    <property type="molecule type" value="Genomic_DNA"/>
</dbReference>
<feature type="domain" description="Endonuclease/exonuclease/phosphatase" evidence="1">
    <location>
        <begin position="46"/>
        <end position="337"/>
    </location>
</feature>
<dbReference type="Proteomes" id="UP000219559">
    <property type="component" value="Unassembled WGS sequence"/>
</dbReference>
<dbReference type="PANTHER" id="PTHR41349:SF1">
    <property type="entry name" value="PROTEIN CBG08683"/>
    <property type="match status" value="1"/>
</dbReference>
<dbReference type="Pfam" id="PF03372">
    <property type="entry name" value="Exo_endo_phos"/>
    <property type="match status" value="1"/>
</dbReference>
<dbReference type="OrthoDB" id="9794261at2"/>